<dbReference type="GO" id="GO:0008017">
    <property type="term" value="F:microtubule binding"/>
    <property type="evidence" value="ECO:0007669"/>
    <property type="project" value="TreeGrafter"/>
</dbReference>
<dbReference type="GO" id="GO:0005737">
    <property type="term" value="C:cytoplasm"/>
    <property type="evidence" value="ECO:0007669"/>
    <property type="project" value="TreeGrafter"/>
</dbReference>
<dbReference type="SUPFAM" id="SSF116907">
    <property type="entry name" value="Hook domain"/>
    <property type="match status" value="1"/>
</dbReference>
<protein>
    <recommendedName>
        <fullName evidence="5">HOOK N-terminal domain-containing protein</fullName>
    </recommendedName>
</protein>
<dbReference type="PANTHER" id="PTHR18947">
    <property type="entry name" value="HOOK PROTEINS"/>
    <property type="match status" value="1"/>
</dbReference>
<feature type="coiled-coil region" evidence="1">
    <location>
        <begin position="402"/>
        <end position="495"/>
    </location>
</feature>
<sequence length="1733" mass="200068">MQKLLALLLGAAVQSPQRERFIERIKHMRPEIQSELVEEIQRVTSNNNTINNTNLPVINLDSLLADLEQQPASPDEEANKATEDNFNNNNNNNKVIITLLERVVRERDEYTNELFELAAEMENEGNNSSSSSSSSSSGMATASSSCARSPSPNALDRHLSVELAAAKGEIRKLRNENDEKDEILQEMQDELQQQRVEIGRLQTERLELIKDARAAKDYKDEIDCMQHKLNRLERLETENEKLRTRLNELDFYKNRINHLKEDNKIMHETNQVMEEQLEQYQKKISAHLDIETKLIEAQANVKSLQLDMSKTREHIEELLLENGRLERELRINRQKCSELERQICSFTEFNSSQLNNNLNESNNSLFNESSLLAQLEAHNQTQILELQLENKKLRAHSNPAELFEVKNELTEKEKLLKEKEENIKDLFIKLDLANKKFEENSKYFQKEKEQLEGQLNEFKRTNISLKTHKAIMEKLEKAEEKNKELENCLIEERKQFELIKTEKIEIEEQLKKMFIQQKDIRCELNLIKEKYQKDIEHWEKLKKSFESEKSSFKVKIELFEIKEKELIIAEQNIENLTKKLINLQKELNENEIKKELFIKEFDKEKEQLNIEIRKSQNYREELNTERARLRDLLARLRSVCLMAINSSNNNCCIESNCLDDDIKLIAIIDDLLMKALSSARLEADSLRIQQQKQIRELDDLKRDIQNLKRTGHELNASDDKLFVENKNIKEQVILLQERLQKAQSDECTRAAELLAAKREIEELQQKSFITSRQSAELASLQIAIKNKDKQEEQYKQELAASKLQTETAIKSNKENLKRLESLEIIHSALASDHDRLQNLHQMLSSDYDRVISLQKKLKGEKSLNEQALKADFLRERTNLELELEQEKGEKIKQTRRISELEIELERVNKELNEIKKDQISNLHRNDNCLDELRRLRLAECAQKSTICNLNVIIQQLNNALTEKDLELANLRRQVEMLRQYTGDENKTLIRQIELLLVQNQQLHNRSDAFYIEQKELQEKLQHLRRHKEKLEEKIMEQYKAMDSRKIERSTFMKRAAKALIAKSPSRKGKIGKDGNSASDKSEESSIYSTENELLNVGGHRTTLIAFNNSQIDNSKVPQNYHNNQQQQFNQNGHCNSPSNSPLLARKLSSCHTAKDFGIISQKNTDVPPIPPHKHSTNNPLNYQKPPKLILSNNNQQNYNSTNKQHLISTSIQNNSSMVQRFFQRSSLLRRSTPVQQSRSILTPRPSLTEENNKFNNFLHSPSSIAIHTSSNKIIEENVDLFSSSSPSIPIPNNNNNTSSSSNPLLPSALPRFLQCREQNFPHSRTSSITTACSSSLYSSISSNFYQQNQQQQQNSIDRPRINEHSPQLINTNNGQNFNSPIMLMRARNSRIGGSLRYPPSNTSPMAKSFPTPTWRNSSVNGRRKQEEINKQCNNSFNIQKLPACCKVLQSDILPEEEEEKTYNRITTTQHSSICCSTSNNNQIQSPHIISPSSINNTTSLLPKKVIHLNNQQFINNNNTRPPPPPYPGQNLSNNNSSLPSSNCEKTNKLYGNFRINGIGQSNNLINNLNNKITCSPINSNDDNNILIPKDSSTPKSIANSQHSLIKKLNYQTPSNTLENNKIDLEKVNPISSSTPQHRIETKNLFISPNSDKNINKEFSEKVKENLNIERPERVPSIYENVGGYSKNEVEECKGKQNLNEKLIKEKSSSSSNSEINERRNDKGAIWYELGCKI</sequence>
<dbReference type="OrthoDB" id="10254988at2759"/>
<gene>
    <name evidence="3" type="ORF">Mgra_00002750</name>
</gene>
<evidence type="ECO:0008006" key="5">
    <source>
        <dbReference type="Google" id="ProtNLM"/>
    </source>
</evidence>
<dbReference type="GO" id="GO:0031122">
    <property type="term" value="P:cytoplasmic microtubule organization"/>
    <property type="evidence" value="ECO:0007669"/>
    <property type="project" value="TreeGrafter"/>
</dbReference>
<feature type="coiled-coil region" evidence="1">
    <location>
        <begin position="1013"/>
        <end position="1040"/>
    </location>
</feature>
<dbReference type="InterPro" id="IPR036872">
    <property type="entry name" value="CH_dom_sf"/>
</dbReference>
<keyword evidence="4" id="KW-1185">Reference proteome</keyword>
<feature type="coiled-coil region" evidence="1">
    <location>
        <begin position="869"/>
        <end position="917"/>
    </location>
</feature>
<organism evidence="3 4">
    <name type="scientific">Meloidogyne graminicola</name>
    <dbReference type="NCBI Taxonomy" id="189291"/>
    <lineage>
        <taxon>Eukaryota</taxon>
        <taxon>Metazoa</taxon>
        <taxon>Ecdysozoa</taxon>
        <taxon>Nematoda</taxon>
        <taxon>Chromadorea</taxon>
        <taxon>Rhabditida</taxon>
        <taxon>Tylenchina</taxon>
        <taxon>Tylenchomorpha</taxon>
        <taxon>Tylenchoidea</taxon>
        <taxon>Meloidogynidae</taxon>
        <taxon>Meloidogyninae</taxon>
        <taxon>Meloidogyne</taxon>
    </lineage>
</organism>
<feature type="coiled-coil region" evidence="1">
    <location>
        <begin position="953"/>
        <end position="980"/>
    </location>
</feature>
<dbReference type="GO" id="GO:0051959">
    <property type="term" value="F:dynein light intermediate chain binding"/>
    <property type="evidence" value="ECO:0007669"/>
    <property type="project" value="TreeGrafter"/>
</dbReference>
<feature type="coiled-coil region" evidence="1">
    <location>
        <begin position="777"/>
        <end position="804"/>
    </location>
</feature>
<dbReference type="PANTHER" id="PTHR18947:SF28">
    <property type="entry name" value="GIRDIN, ISOFORM A"/>
    <property type="match status" value="1"/>
</dbReference>
<evidence type="ECO:0000256" key="1">
    <source>
        <dbReference type="SAM" id="Coils"/>
    </source>
</evidence>
<comment type="caution">
    <text evidence="3">The sequence shown here is derived from an EMBL/GenBank/DDBJ whole genome shotgun (WGS) entry which is preliminary data.</text>
</comment>
<name>A0A8S9ZVZ7_9BILA</name>
<feature type="region of interest" description="Disordered" evidence="2">
    <location>
        <begin position="1513"/>
        <end position="1543"/>
    </location>
</feature>
<keyword evidence="1" id="KW-0175">Coiled coil</keyword>
<dbReference type="EMBL" id="JABEBT010000017">
    <property type="protein sequence ID" value="KAF7637776.1"/>
    <property type="molecule type" value="Genomic_DNA"/>
</dbReference>
<feature type="coiled-coil region" evidence="1">
    <location>
        <begin position="683"/>
        <end position="745"/>
    </location>
</feature>
<evidence type="ECO:0000313" key="3">
    <source>
        <dbReference type="EMBL" id="KAF7637776.1"/>
    </source>
</evidence>
<evidence type="ECO:0000256" key="2">
    <source>
        <dbReference type="SAM" id="MobiDB-lite"/>
    </source>
</evidence>
<feature type="region of interest" description="Disordered" evidence="2">
    <location>
        <begin position="1400"/>
        <end position="1420"/>
    </location>
</feature>
<feature type="compositionally biased region" description="Low complexity" evidence="2">
    <location>
        <begin position="1528"/>
        <end position="1542"/>
    </location>
</feature>
<feature type="region of interest" description="Disordered" evidence="2">
    <location>
        <begin position="121"/>
        <end position="154"/>
    </location>
</feature>
<feature type="compositionally biased region" description="Low complexity" evidence="2">
    <location>
        <begin position="124"/>
        <end position="145"/>
    </location>
</feature>
<feature type="coiled-coil region" evidence="1">
    <location>
        <begin position="528"/>
        <end position="639"/>
    </location>
</feature>
<evidence type="ECO:0000313" key="4">
    <source>
        <dbReference type="Proteomes" id="UP000605970"/>
    </source>
</evidence>
<proteinExistence type="predicted"/>
<dbReference type="Gene3D" id="1.10.418.10">
    <property type="entry name" value="Calponin-like domain"/>
    <property type="match status" value="1"/>
</dbReference>
<feature type="region of interest" description="Disordered" evidence="2">
    <location>
        <begin position="1062"/>
        <end position="1084"/>
    </location>
</feature>
<feature type="coiled-coil region" evidence="1">
    <location>
        <begin position="163"/>
        <end position="342"/>
    </location>
</feature>
<feature type="region of interest" description="Disordered" evidence="2">
    <location>
        <begin position="70"/>
        <end position="91"/>
    </location>
</feature>
<accession>A0A8S9ZVZ7</accession>
<dbReference type="Proteomes" id="UP000605970">
    <property type="component" value="Unassembled WGS sequence"/>
</dbReference>
<reference evidence="3" key="1">
    <citation type="journal article" date="2020" name="Ecol. Evol.">
        <title>Genome structure and content of the rice root-knot nematode (Meloidogyne graminicola).</title>
        <authorList>
            <person name="Phan N.T."/>
            <person name="Danchin E.G.J."/>
            <person name="Klopp C."/>
            <person name="Perfus-Barbeoch L."/>
            <person name="Kozlowski D.K."/>
            <person name="Koutsovoulos G.D."/>
            <person name="Lopez-Roques C."/>
            <person name="Bouchez O."/>
            <person name="Zahm M."/>
            <person name="Besnard G."/>
            <person name="Bellafiore S."/>
        </authorList>
    </citation>
    <scope>NUCLEOTIDE SEQUENCE</scope>
    <source>
        <strain evidence="3">VN-18</strain>
    </source>
</reference>
<dbReference type="GO" id="GO:0030705">
    <property type="term" value="P:cytoskeleton-dependent intracellular transport"/>
    <property type="evidence" value="ECO:0007669"/>
    <property type="project" value="TreeGrafter"/>
</dbReference>
<dbReference type="GO" id="GO:0005813">
    <property type="term" value="C:centrosome"/>
    <property type="evidence" value="ECO:0007669"/>
    <property type="project" value="TreeGrafter"/>
</dbReference>